<reference evidence="2" key="1">
    <citation type="submission" date="2019-12" db="UniProtKB">
        <authorList>
            <consortium name="WormBaseParasite"/>
        </authorList>
    </citation>
    <scope>IDENTIFICATION</scope>
</reference>
<accession>A0A5S6R662</accession>
<proteinExistence type="predicted"/>
<protein>
    <submittedName>
        <fullName evidence="2">Dipeptidylpeptidase IV N-terminal domain-containing protein</fullName>
    </submittedName>
</protein>
<evidence type="ECO:0000313" key="2">
    <source>
        <dbReference type="WBParaSite" id="TMUE_3000014953.1"/>
    </source>
</evidence>
<sequence>MSEQKEKCRQYSGEADGLELKCWGLTYQYGSPVIKRLRLSTWSHCSGTGCAPLCGVTRHRVLCQLMLASLGITYAITIKWGIVSGLQLSPSAKTVITHKIDVSKSEPKDGWSTTWTGLDVSYQRNNSHLMVVQAADDHLEEIFWSPPLPNDKPPPYIVELSSMPSIISSGK</sequence>
<dbReference type="AlphaFoldDB" id="A0A5S6R662"/>
<dbReference type="WBParaSite" id="TMUE_3000014953.1">
    <property type="protein sequence ID" value="TMUE_3000014953.1"/>
    <property type="gene ID" value="WBGene00290270"/>
</dbReference>
<dbReference type="Proteomes" id="UP000046395">
    <property type="component" value="Unassembled WGS sequence"/>
</dbReference>
<evidence type="ECO:0000313" key="1">
    <source>
        <dbReference type="Proteomes" id="UP000046395"/>
    </source>
</evidence>
<keyword evidence="1" id="KW-1185">Reference proteome</keyword>
<organism evidence="1 2">
    <name type="scientific">Trichuris muris</name>
    <name type="common">Mouse whipworm</name>
    <dbReference type="NCBI Taxonomy" id="70415"/>
    <lineage>
        <taxon>Eukaryota</taxon>
        <taxon>Metazoa</taxon>
        <taxon>Ecdysozoa</taxon>
        <taxon>Nematoda</taxon>
        <taxon>Enoplea</taxon>
        <taxon>Dorylaimia</taxon>
        <taxon>Trichinellida</taxon>
        <taxon>Trichuridae</taxon>
        <taxon>Trichuris</taxon>
    </lineage>
</organism>
<name>A0A5S6R662_TRIMR</name>